<protein>
    <submittedName>
        <fullName evidence="6">Uncharacterized protein</fullName>
    </submittedName>
</protein>
<dbReference type="Proteomes" id="UP000541444">
    <property type="component" value="Unassembled WGS sequence"/>
</dbReference>
<accession>A0A7J7L603</accession>
<dbReference type="PANTHER" id="PTHR22835:SF517">
    <property type="entry name" value="GDSL-LIKE LIPASE_ACYLHYDROLASE FAMILY PROTEIN, EXPRESSED"/>
    <property type="match status" value="1"/>
</dbReference>
<organism evidence="6 7">
    <name type="scientific">Kingdonia uniflora</name>
    <dbReference type="NCBI Taxonomy" id="39325"/>
    <lineage>
        <taxon>Eukaryota</taxon>
        <taxon>Viridiplantae</taxon>
        <taxon>Streptophyta</taxon>
        <taxon>Embryophyta</taxon>
        <taxon>Tracheophyta</taxon>
        <taxon>Spermatophyta</taxon>
        <taxon>Magnoliopsida</taxon>
        <taxon>Ranunculales</taxon>
        <taxon>Circaeasteraceae</taxon>
        <taxon>Kingdonia</taxon>
    </lineage>
</organism>
<keyword evidence="4" id="KW-0325">Glycoprotein</keyword>
<dbReference type="InterPro" id="IPR001087">
    <property type="entry name" value="GDSL"/>
</dbReference>
<feature type="chain" id="PRO_5029873575" evidence="5">
    <location>
        <begin position="29"/>
        <end position="357"/>
    </location>
</feature>
<keyword evidence="3" id="KW-0378">Hydrolase</keyword>
<comment type="caution">
    <text evidence="6">The sequence shown here is derived from an EMBL/GenBank/DDBJ whole genome shotgun (WGS) entry which is preliminary data.</text>
</comment>
<dbReference type="Pfam" id="PF00657">
    <property type="entry name" value="Lipase_GDSL"/>
    <property type="match status" value="1"/>
</dbReference>
<dbReference type="OrthoDB" id="1600564at2759"/>
<evidence type="ECO:0000313" key="7">
    <source>
        <dbReference type="Proteomes" id="UP000541444"/>
    </source>
</evidence>
<dbReference type="SUPFAM" id="SSF52266">
    <property type="entry name" value="SGNH hydrolase"/>
    <property type="match status" value="1"/>
</dbReference>
<dbReference type="GO" id="GO:0016788">
    <property type="term" value="F:hydrolase activity, acting on ester bonds"/>
    <property type="evidence" value="ECO:0007669"/>
    <property type="project" value="InterPro"/>
</dbReference>
<evidence type="ECO:0000256" key="2">
    <source>
        <dbReference type="ARBA" id="ARBA00022729"/>
    </source>
</evidence>
<dbReference type="EMBL" id="JACGCM010002618">
    <property type="protein sequence ID" value="KAF6138000.1"/>
    <property type="molecule type" value="Genomic_DNA"/>
</dbReference>
<proteinExistence type="inferred from homology"/>
<dbReference type="InterPro" id="IPR036514">
    <property type="entry name" value="SGNH_hydro_sf"/>
</dbReference>
<evidence type="ECO:0000256" key="5">
    <source>
        <dbReference type="SAM" id="SignalP"/>
    </source>
</evidence>
<evidence type="ECO:0000256" key="4">
    <source>
        <dbReference type="ARBA" id="ARBA00023180"/>
    </source>
</evidence>
<dbReference type="PANTHER" id="PTHR22835">
    <property type="entry name" value="ZINC FINGER FYVE DOMAIN CONTAINING PROTEIN"/>
    <property type="match status" value="1"/>
</dbReference>
<gene>
    <name evidence="6" type="ORF">GIB67_041873</name>
</gene>
<sequence length="357" mass="39838">MTITNRNWMTIVSVFVISISLFLIPCDASRHHKPKINTIYQFGDSLSDTGNFIHEKNIGKSQMYTCNYPYGETFFGKPSGRACDGRLIIDYLPQALGLPLLNPYLVKKASFKHGVSFAVSGATALNTSLLSDRGIYAYYTYSSLDVQVEWFKTHLKSLGMIKDCNLLDDYSASKRLDKALFIVGEIGASDYASALIDERTPKEIMDLVPLVIQKIKETVGKLIELGATRLIIPGDFPNGCVPAVLTQSVSNALTELRTTYPHAVVLYADYYTSFFNLIKNADHLGFEKQNLLKACCGTGGAYNFDLFNICGDRRSGIPFKVCSNPDRRVSWDGIHLTQKAYSLMAEEIIRNLFPKLK</sequence>
<evidence type="ECO:0000313" key="6">
    <source>
        <dbReference type="EMBL" id="KAF6138000.1"/>
    </source>
</evidence>
<keyword evidence="7" id="KW-1185">Reference proteome</keyword>
<dbReference type="CDD" id="cd01837">
    <property type="entry name" value="SGNH_plant_lipase_like"/>
    <property type="match status" value="1"/>
</dbReference>
<name>A0A7J7L603_9MAGN</name>
<keyword evidence="2 5" id="KW-0732">Signal</keyword>
<reference evidence="6 7" key="1">
    <citation type="journal article" date="2020" name="IScience">
        <title>Genome Sequencing of the Endangered Kingdonia uniflora (Circaeasteraceae, Ranunculales) Reveals Potential Mechanisms of Evolutionary Specialization.</title>
        <authorList>
            <person name="Sun Y."/>
            <person name="Deng T."/>
            <person name="Zhang A."/>
            <person name="Moore M.J."/>
            <person name="Landis J.B."/>
            <person name="Lin N."/>
            <person name="Zhang H."/>
            <person name="Zhang X."/>
            <person name="Huang J."/>
            <person name="Zhang X."/>
            <person name="Sun H."/>
            <person name="Wang H."/>
        </authorList>
    </citation>
    <scope>NUCLEOTIDE SEQUENCE [LARGE SCALE GENOMIC DNA]</scope>
    <source>
        <strain evidence="6">TB1705</strain>
        <tissue evidence="6">Leaf</tissue>
    </source>
</reference>
<evidence type="ECO:0000256" key="3">
    <source>
        <dbReference type="ARBA" id="ARBA00022801"/>
    </source>
</evidence>
<evidence type="ECO:0000256" key="1">
    <source>
        <dbReference type="ARBA" id="ARBA00008668"/>
    </source>
</evidence>
<comment type="similarity">
    <text evidence="1">Belongs to the 'GDSL' lipolytic enzyme family.</text>
</comment>
<dbReference type="Gene3D" id="3.40.50.1110">
    <property type="entry name" value="SGNH hydrolase"/>
    <property type="match status" value="1"/>
</dbReference>
<feature type="signal peptide" evidence="5">
    <location>
        <begin position="1"/>
        <end position="28"/>
    </location>
</feature>
<dbReference type="AlphaFoldDB" id="A0A7J7L603"/>
<dbReference type="InterPro" id="IPR035669">
    <property type="entry name" value="SGNH_plant_lipase-like"/>
</dbReference>